<feature type="transmembrane region" description="Helical" evidence="5">
    <location>
        <begin position="57"/>
        <end position="78"/>
    </location>
</feature>
<evidence type="ECO:0000256" key="3">
    <source>
        <dbReference type="ARBA" id="ARBA00022989"/>
    </source>
</evidence>
<comment type="subcellular location">
    <subcellularLocation>
        <location evidence="1">Membrane</location>
    </subcellularLocation>
</comment>
<dbReference type="GO" id="GO:0016020">
    <property type="term" value="C:membrane"/>
    <property type="evidence" value="ECO:0007669"/>
    <property type="project" value="UniProtKB-SubCell"/>
</dbReference>
<evidence type="ECO:0000256" key="4">
    <source>
        <dbReference type="ARBA" id="ARBA00023136"/>
    </source>
</evidence>
<name>A0A4U5PGT2_STECR</name>
<dbReference type="Gene3D" id="1.20.1070.10">
    <property type="entry name" value="Rhodopsin 7-helix transmembrane proteins"/>
    <property type="match status" value="1"/>
</dbReference>
<keyword evidence="2 5" id="KW-0812">Transmembrane</keyword>
<evidence type="ECO:0000259" key="6">
    <source>
        <dbReference type="PROSITE" id="PS50262"/>
    </source>
</evidence>
<gene>
    <name evidence="7" type="ORF">L596_009483</name>
</gene>
<comment type="caution">
    <text evidence="7">The sequence shown here is derived from an EMBL/GenBank/DDBJ whole genome shotgun (WGS) entry which is preliminary data.</text>
</comment>
<sequence>MFYEMPNATVFKCTFVEVSSIAGYHISHLAVFWIALDRFMAVYHPVLYQRMSSRKVVIFRWLLNILFSWINTILIFAREDLFAEAPPLCRISGNWKTWYINYLYVWAASVCLANTILYILAIRKTRSILSTQTEIQKKIYYTFVYIIVVYILFWTIPKAIYFLAKKVLAKIPNFSLVSSIFLQINGVTDNIMTLGNFAIYGWRHREIRVAIKDMLCVKKGVHVTPINTQPF</sequence>
<feature type="transmembrane region" description="Helical" evidence="5">
    <location>
        <begin position="15"/>
        <end position="36"/>
    </location>
</feature>
<dbReference type="Pfam" id="PF00001">
    <property type="entry name" value="7tm_1"/>
    <property type="match status" value="1"/>
</dbReference>
<dbReference type="InterPro" id="IPR000276">
    <property type="entry name" value="GPCR_Rhodpsn"/>
</dbReference>
<feature type="transmembrane region" description="Helical" evidence="5">
    <location>
        <begin position="98"/>
        <end position="120"/>
    </location>
</feature>
<keyword evidence="8" id="KW-1185">Reference proteome</keyword>
<feature type="transmembrane region" description="Helical" evidence="5">
    <location>
        <begin position="140"/>
        <end position="160"/>
    </location>
</feature>
<proteinExistence type="predicted"/>
<keyword evidence="3 5" id="KW-1133">Transmembrane helix</keyword>
<reference evidence="7 8" key="1">
    <citation type="journal article" date="2015" name="Genome Biol.">
        <title>Comparative genomics of Steinernema reveals deeply conserved gene regulatory networks.</title>
        <authorList>
            <person name="Dillman A.R."/>
            <person name="Macchietto M."/>
            <person name="Porter C.F."/>
            <person name="Rogers A."/>
            <person name="Williams B."/>
            <person name="Antoshechkin I."/>
            <person name="Lee M.M."/>
            <person name="Goodwin Z."/>
            <person name="Lu X."/>
            <person name="Lewis E.E."/>
            <person name="Goodrich-Blair H."/>
            <person name="Stock S.P."/>
            <person name="Adams B.J."/>
            <person name="Sternberg P.W."/>
            <person name="Mortazavi A."/>
        </authorList>
    </citation>
    <scope>NUCLEOTIDE SEQUENCE [LARGE SCALE GENOMIC DNA]</scope>
    <source>
        <strain evidence="7 8">ALL</strain>
    </source>
</reference>
<evidence type="ECO:0000313" key="8">
    <source>
        <dbReference type="Proteomes" id="UP000298663"/>
    </source>
</evidence>
<dbReference type="OrthoDB" id="10642058at2759"/>
<dbReference type="GO" id="GO:0004930">
    <property type="term" value="F:G protein-coupled receptor activity"/>
    <property type="evidence" value="ECO:0007669"/>
    <property type="project" value="InterPro"/>
</dbReference>
<dbReference type="SUPFAM" id="SSF81321">
    <property type="entry name" value="Family A G protein-coupled receptor-like"/>
    <property type="match status" value="1"/>
</dbReference>
<dbReference type="AlphaFoldDB" id="A0A4U5PGT2"/>
<dbReference type="InterPro" id="IPR052322">
    <property type="entry name" value="Mito_rRNA_Mtase_NSUN4"/>
</dbReference>
<reference evidence="7 8" key="2">
    <citation type="journal article" date="2019" name="G3 (Bethesda)">
        <title>Hybrid Assembly of the Genome of the Entomopathogenic Nematode Steinernema carpocapsae Identifies the X-Chromosome.</title>
        <authorList>
            <person name="Serra L."/>
            <person name="Macchietto M."/>
            <person name="Macias-Munoz A."/>
            <person name="McGill C.J."/>
            <person name="Rodriguez I.M."/>
            <person name="Rodriguez B."/>
            <person name="Murad R."/>
            <person name="Mortazavi A."/>
        </authorList>
    </citation>
    <scope>NUCLEOTIDE SEQUENCE [LARGE SCALE GENOMIC DNA]</scope>
    <source>
        <strain evidence="7 8">ALL</strain>
    </source>
</reference>
<feature type="transmembrane region" description="Helical" evidence="5">
    <location>
        <begin position="180"/>
        <end position="202"/>
    </location>
</feature>
<accession>A0A4U5PGT2</accession>
<dbReference type="PANTHER" id="PTHR46955">
    <property type="entry name" value="PROTEIN CBG01349-RELATED"/>
    <property type="match status" value="1"/>
</dbReference>
<dbReference type="PROSITE" id="PS50262">
    <property type="entry name" value="G_PROTEIN_RECEP_F1_2"/>
    <property type="match status" value="1"/>
</dbReference>
<dbReference type="EMBL" id="AZBU02000002">
    <property type="protein sequence ID" value="TKR95294.1"/>
    <property type="molecule type" value="Genomic_DNA"/>
</dbReference>
<evidence type="ECO:0000256" key="2">
    <source>
        <dbReference type="ARBA" id="ARBA00022692"/>
    </source>
</evidence>
<dbReference type="InterPro" id="IPR017452">
    <property type="entry name" value="GPCR_Rhodpsn_7TM"/>
</dbReference>
<evidence type="ECO:0000256" key="5">
    <source>
        <dbReference type="SAM" id="Phobius"/>
    </source>
</evidence>
<keyword evidence="4 5" id="KW-0472">Membrane</keyword>
<dbReference type="PANTHER" id="PTHR46955:SF5">
    <property type="entry name" value="G_PROTEIN_RECEP_F1_2 DOMAIN-CONTAINING PROTEIN"/>
    <property type="match status" value="1"/>
</dbReference>
<protein>
    <recommendedName>
        <fullName evidence="6">G-protein coupled receptors family 1 profile domain-containing protein</fullName>
    </recommendedName>
</protein>
<organism evidence="7 8">
    <name type="scientific">Steinernema carpocapsae</name>
    <name type="common">Entomopathogenic nematode</name>
    <dbReference type="NCBI Taxonomy" id="34508"/>
    <lineage>
        <taxon>Eukaryota</taxon>
        <taxon>Metazoa</taxon>
        <taxon>Ecdysozoa</taxon>
        <taxon>Nematoda</taxon>
        <taxon>Chromadorea</taxon>
        <taxon>Rhabditida</taxon>
        <taxon>Tylenchina</taxon>
        <taxon>Panagrolaimomorpha</taxon>
        <taxon>Strongyloidoidea</taxon>
        <taxon>Steinernematidae</taxon>
        <taxon>Steinernema</taxon>
    </lineage>
</organism>
<dbReference type="Proteomes" id="UP000298663">
    <property type="component" value="Unassembled WGS sequence"/>
</dbReference>
<evidence type="ECO:0000256" key="1">
    <source>
        <dbReference type="ARBA" id="ARBA00004370"/>
    </source>
</evidence>
<evidence type="ECO:0000313" key="7">
    <source>
        <dbReference type="EMBL" id="TKR95294.1"/>
    </source>
</evidence>
<feature type="domain" description="G-protein coupled receptors family 1 profile" evidence="6">
    <location>
        <begin position="1"/>
        <end position="200"/>
    </location>
</feature>